<dbReference type="InterPro" id="IPR002372">
    <property type="entry name" value="PQQ_rpt_dom"/>
</dbReference>
<evidence type="ECO:0000313" key="10">
    <source>
        <dbReference type="EMBL" id="SEK30068.1"/>
    </source>
</evidence>
<dbReference type="InterPro" id="IPR011047">
    <property type="entry name" value="Quinoprotein_ADH-like_sf"/>
</dbReference>
<dbReference type="SUPFAM" id="SSF46626">
    <property type="entry name" value="Cytochrome c"/>
    <property type="match status" value="1"/>
</dbReference>
<gene>
    <name evidence="10" type="ORF">SAMN05421740_101480</name>
</gene>
<evidence type="ECO:0000256" key="6">
    <source>
        <dbReference type="ARBA" id="ARBA00023002"/>
    </source>
</evidence>
<evidence type="ECO:0000256" key="7">
    <source>
        <dbReference type="ARBA" id="ARBA00023004"/>
    </source>
</evidence>
<evidence type="ECO:0000256" key="8">
    <source>
        <dbReference type="PROSITE-ProRule" id="PRU00433"/>
    </source>
</evidence>
<dbReference type="Proteomes" id="UP000198916">
    <property type="component" value="Unassembled WGS sequence"/>
</dbReference>
<dbReference type="Pfam" id="PF01011">
    <property type="entry name" value="PQQ"/>
    <property type="match status" value="2"/>
</dbReference>
<dbReference type="GO" id="GO:0048038">
    <property type="term" value="F:quinone binding"/>
    <property type="evidence" value="ECO:0007669"/>
    <property type="project" value="InterPro"/>
</dbReference>
<dbReference type="SUPFAM" id="SSF50998">
    <property type="entry name" value="Quinoprotein alcohol dehydrogenase-like"/>
    <property type="match status" value="1"/>
</dbReference>
<evidence type="ECO:0000256" key="3">
    <source>
        <dbReference type="ARBA" id="ARBA00022617"/>
    </source>
</evidence>
<dbReference type="Pfam" id="PF13442">
    <property type="entry name" value="Cytochrome_CBB3"/>
    <property type="match status" value="1"/>
</dbReference>
<accession>A0A1H7FVW6</accession>
<keyword evidence="5" id="KW-0732">Signal</keyword>
<evidence type="ECO:0000313" key="11">
    <source>
        <dbReference type="Proteomes" id="UP000198916"/>
    </source>
</evidence>
<evidence type="ECO:0000256" key="1">
    <source>
        <dbReference type="ARBA" id="ARBA00001931"/>
    </source>
</evidence>
<keyword evidence="6" id="KW-0560">Oxidoreductase</keyword>
<comment type="similarity">
    <text evidence="2">Belongs to the bacterial PQQ dehydrogenase family.</text>
</comment>
<dbReference type="PANTHER" id="PTHR32303:SF4">
    <property type="entry name" value="QUINOPROTEIN GLUCOSE DEHYDROGENASE"/>
    <property type="match status" value="1"/>
</dbReference>
<dbReference type="CDD" id="cd10280">
    <property type="entry name" value="PQQ_mGDH"/>
    <property type="match status" value="1"/>
</dbReference>
<feature type="domain" description="Cytochrome c" evidence="9">
    <location>
        <begin position="482"/>
        <end position="558"/>
    </location>
</feature>
<keyword evidence="4 8" id="KW-0479">Metal-binding</keyword>
<dbReference type="PROSITE" id="PS51007">
    <property type="entry name" value="CYTC"/>
    <property type="match status" value="1"/>
</dbReference>
<evidence type="ECO:0000256" key="4">
    <source>
        <dbReference type="ARBA" id="ARBA00022723"/>
    </source>
</evidence>
<dbReference type="STRING" id="332977.SAMN05421740_101480"/>
<sequence>MTRIRCCSYLLIAGLGYMSCVERGTYSYETGTDWPVYGGNKAGNRYSPLNQINTSNVDQLEVAWMFNAAEEPEPGKQPRALQIQCQPIVVNGILYGTTPALKLFALDAGSGELLWKFEPPESRIHVSRGVAYWERGNDKRILYTVGPSLYAIDAISGERVASFGEQGVVNLYAGIGDGLEKEVAGLSINATSPGVIHEDIYIVGSAVSESGNAAPGHVRAFDVNTGELRWVFHTIPHPGEAGYDTWPDSAYQKIGGANSWAGMVLDEKRGMVYFGTGSPASDFYGGDRKGSNLFANCVVALHAETGKLAWHYQTIHHDLWDRDISCQPNLVTVNHQGKKVDAVAQATKDGVLYLLDRDKGTPLFPVEERAVPTNGLPGEYPYPTQKFPLKPQPFSRQAFTEADITDISPESHAYIKEQYLKYHSDHKFSLPNTAGTLLFGYSGGAEWGGNAADPEGVLYVNANDDPWILQMIDTVALNKETALLSRGNALYAINCASCHGGDRKGNGLEFPSLADVGNRMSAAQLKQVVTAGTGRMPSFQHLTEDDRDAIVDYLLNPRAIATPSAGNQQSGGQQASKPPSFGFKPLYVKKVWERLTDQDGYPGVKPPWGTLNAIDLNTGEYRWRVPLGEFPELTAKGVPITGTESYGGPIVTAGGLLFIAATRDERIRAFDKKTGNLLWEYQLPAGGFATPITYEVAGKQYVVIAAGGARGAKLGGNYVAFALK</sequence>
<dbReference type="AlphaFoldDB" id="A0A1H7FVW6"/>
<dbReference type="GO" id="GO:0020037">
    <property type="term" value="F:heme binding"/>
    <property type="evidence" value="ECO:0007669"/>
    <property type="project" value="InterPro"/>
</dbReference>
<dbReference type="OrthoDB" id="9794322at2"/>
<dbReference type="SMART" id="SM00564">
    <property type="entry name" value="PQQ"/>
    <property type="match status" value="4"/>
</dbReference>
<dbReference type="GO" id="GO:0008876">
    <property type="term" value="F:quinoprotein glucose dehydrogenase activity"/>
    <property type="evidence" value="ECO:0007669"/>
    <property type="project" value="TreeGrafter"/>
</dbReference>
<dbReference type="InterPro" id="IPR009056">
    <property type="entry name" value="Cyt_c-like_dom"/>
</dbReference>
<dbReference type="InterPro" id="IPR018391">
    <property type="entry name" value="PQQ_b-propeller_rpt"/>
</dbReference>
<dbReference type="Gene3D" id="2.140.10.10">
    <property type="entry name" value="Quinoprotein alcohol dehydrogenase-like superfamily"/>
    <property type="match status" value="2"/>
</dbReference>
<organism evidence="10 11">
    <name type="scientific">Parapedobacter koreensis</name>
    <dbReference type="NCBI Taxonomy" id="332977"/>
    <lineage>
        <taxon>Bacteria</taxon>
        <taxon>Pseudomonadati</taxon>
        <taxon>Bacteroidota</taxon>
        <taxon>Sphingobacteriia</taxon>
        <taxon>Sphingobacteriales</taxon>
        <taxon>Sphingobacteriaceae</taxon>
        <taxon>Parapedobacter</taxon>
    </lineage>
</organism>
<dbReference type="EMBL" id="FNZR01000001">
    <property type="protein sequence ID" value="SEK30068.1"/>
    <property type="molecule type" value="Genomic_DNA"/>
</dbReference>
<reference evidence="11" key="1">
    <citation type="submission" date="2016-10" db="EMBL/GenBank/DDBJ databases">
        <authorList>
            <person name="Varghese N."/>
            <person name="Submissions S."/>
        </authorList>
    </citation>
    <scope>NUCLEOTIDE SEQUENCE [LARGE SCALE GENOMIC DNA]</scope>
    <source>
        <strain evidence="11">Jip14</strain>
    </source>
</reference>
<evidence type="ECO:0000259" key="9">
    <source>
        <dbReference type="PROSITE" id="PS51007"/>
    </source>
</evidence>
<dbReference type="PANTHER" id="PTHR32303">
    <property type="entry name" value="QUINOPROTEIN ALCOHOL DEHYDROGENASE (CYTOCHROME C)"/>
    <property type="match status" value="1"/>
</dbReference>
<dbReference type="GO" id="GO:0046872">
    <property type="term" value="F:metal ion binding"/>
    <property type="evidence" value="ECO:0007669"/>
    <property type="project" value="UniProtKB-KW"/>
</dbReference>
<dbReference type="InterPro" id="IPR017511">
    <property type="entry name" value="PQQ_mDH"/>
</dbReference>
<keyword evidence="7 8" id="KW-0408">Iron</keyword>
<evidence type="ECO:0000256" key="2">
    <source>
        <dbReference type="ARBA" id="ARBA00008156"/>
    </source>
</evidence>
<dbReference type="GO" id="GO:0016020">
    <property type="term" value="C:membrane"/>
    <property type="evidence" value="ECO:0007669"/>
    <property type="project" value="InterPro"/>
</dbReference>
<name>A0A1H7FVW6_9SPHI</name>
<dbReference type="Gene3D" id="1.10.760.10">
    <property type="entry name" value="Cytochrome c-like domain"/>
    <property type="match status" value="1"/>
</dbReference>
<dbReference type="RefSeq" id="WP_090602455.1">
    <property type="nucleotide sequence ID" value="NZ_FNZR01000001.1"/>
</dbReference>
<dbReference type="GO" id="GO:0009055">
    <property type="term" value="F:electron transfer activity"/>
    <property type="evidence" value="ECO:0007669"/>
    <property type="project" value="InterPro"/>
</dbReference>
<evidence type="ECO:0000256" key="5">
    <source>
        <dbReference type="ARBA" id="ARBA00022729"/>
    </source>
</evidence>
<dbReference type="InterPro" id="IPR036909">
    <property type="entry name" value="Cyt_c-like_dom_sf"/>
</dbReference>
<keyword evidence="3 8" id="KW-0349">Heme</keyword>
<proteinExistence type="inferred from homology"/>
<comment type="cofactor">
    <cofactor evidence="1">
        <name>pyrroloquinoline quinone</name>
        <dbReference type="ChEBI" id="CHEBI:58442"/>
    </cofactor>
</comment>
<protein>
    <submittedName>
        <fullName evidence="10">Quinoprotein glucose dehydrogenase</fullName>
    </submittedName>
</protein>
<keyword evidence="11" id="KW-1185">Reference proteome</keyword>